<evidence type="ECO:0000313" key="2">
    <source>
        <dbReference type="Proteomes" id="UP001159363"/>
    </source>
</evidence>
<sequence length="487" mass="54273">MHGGRAHKESIVTWQWQWEHQTVRLDLLHYCTLIATLHRQLQVQNTKSQGAVTEWLACSPPTKVNQAQYLAGSPDFRKWESCRTMSLVGGFSWGSPISLAHSFRCFSILTSITLISSQDLTISFREGDSSGVTVRLLASHHGKPGLIPGRVTQGVVYQLDVALESVDTQRSGLVFIYDMSDSKYSNFDYDLSQKILTLLKCTRDSVLPRQLPTTDCPEASIARTYQDCLWGSHKQKCYARRLSHLPDCEVLYPAGSCLVAPRSALSSRRLQSEDVMVLTSLLEPFCILLCLIKRFCHFQGFLLIQESSCKCTCPSYDVKRVTYSNQQLGVCGPGISVARIAPPLLDLGLAGPALCSGEPSTCWSSAHSWRRSLYLVLLRVARAGLAGISPNAVGRLEHSALLALSVKCSSCGAVSIRVLFQFATSSLPGERTRFSKRADHMTSAPRHFICISQYPMIRVAAYANKYNVYWKHVYKLGYVICDRKEED</sequence>
<accession>A0ABQ9HIX9</accession>
<name>A0ABQ9HIX9_9NEOP</name>
<protein>
    <submittedName>
        <fullName evidence="1">Uncharacterized protein</fullName>
    </submittedName>
</protein>
<keyword evidence="2" id="KW-1185">Reference proteome</keyword>
<dbReference type="SUPFAM" id="SSF52087">
    <property type="entry name" value="CRAL/TRIO domain"/>
    <property type="match status" value="1"/>
</dbReference>
<organism evidence="1 2">
    <name type="scientific">Dryococelus australis</name>
    <dbReference type="NCBI Taxonomy" id="614101"/>
    <lineage>
        <taxon>Eukaryota</taxon>
        <taxon>Metazoa</taxon>
        <taxon>Ecdysozoa</taxon>
        <taxon>Arthropoda</taxon>
        <taxon>Hexapoda</taxon>
        <taxon>Insecta</taxon>
        <taxon>Pterygota</taxon>
        <taxon>Neoptera</taxon>
        <taxon>Polyneoptera</taxon>
        <taxon>Phasmatodea</taxon>
        <taxon>Verophasmatodea</taxon>
        <taxon>Anareolatae</taxon>
        <taxon>Phasmatidae</taxon>
        <taxon>Eurycanthinae</taxon>
        <taxon>Dryococelus</taxon>
    </lineage>
</organism>
<comment type="caution">
    <text evidence="1">The sequence shown here is derived from an EMBL/GenBank/DDBJ whole genome shotgun (WGS) entry which is preliminary data.</text>
</comment>
<proteinExistence type="predicted"/>
<dbReference type="EMBL" id="JARBHB010000005">
    <property type="protein sequence ID" value="KAJ8884295.1"/>
    <property type="molecule type" value="Genomic_DNA"/>
</dbReference>
<reference evidence="1 2" key="1">
    <citation type="submission" date="2023-02" db="EMBL/GenBank/DDBJ databases">
        <title>LHISI_Scaffold_Assembly.</title>
        <authorList>
            <person name="Stuart O.P."/>
            <person name="Cleave R."/>
            <person name="Magrath M.J.L."/>
            <person name="Mikheyev A.S."/>
        </authorList>
    </citation>
    <scope>NUCLEOTIDE SEQUENCE [LARGE SCALE GENOMIC DNA]</scope>
    <source>
        <strain evidence="1">Daus_M_001</strain>
        <tissue evidence="1">Leg muscle</tissue>
    </source>
</reference>
<dbReference type="InterPro" id="IPR036865">
    <property type="entry name" value="CRAL-TRIO_dom_sf"/>
</dbReference>
<gene>
    <name evidence="1" type="ORF">PR048_016152</name>
</gene>
<evidence type="ECO:0000313" key="1">
    <source>
        <dbReference type="EMBL" id="KAJ8884295.1"/>
    </source>
</evidence>
<dbReference type="Proteomes" id="UP001159363">
    <property type="component" value="Chromosome 4"/>
</dbReference>